<feature type="region of interest" description="Disordered" evidence="1">
    <location>
        <begin position="1"/>
        <end position="38"/>
    </location>
</feature>
<sequence length="380" mass="42581">MTELPKLSVPYAGHPMGRALDERNSHGTRQSQTKSDVRVHTSLRTPIGSFFLYFSREGLDKEVPPMKLKTEASERAVYLQRKCLNRQTSMPIGFESTSLQRSTDAGATSMIGDDDCTRCPPQVERYSPEVGDRSKKRVKREINKIVTPGSRTLRGPGIPKGNDQVIYSNAILDPLSCTTQLSKADSSSSTAGDQARNLSSSRQPTPTEGRKKMRDHMYYKPWELRQTLIPDPSGYVSTSSRARVLHRKTKASPANYNRPCDRADIRQSSEQLPQQQSRPPADQTHRHPRGKSPVVPTLLRDKIVLDPESQSNPQHRFSTTTFTSNWGILGEHSDRTILAKYTTQLSNKPSIMRQAAAHNFRFTISAQPRLNIKQTAVLSA</sequence>
<feature type="compositionally biased region" description="Polar residues" evidence="1">
    <location>
        <begin position="268"/>
        <end position="278"/>
    </location>
</feature>
<protein>
    <submittedName>
        <fullName evidence="2">Uncharacterized protein</fullName>
    </submittedName>
</protein>
<dbReference type="EMBL" id="PGOL01001841">
    <property type="protein sequence ID" value="PKI53750.1"/>
    <property type="molecule type" value="Genomic_DNA"/>
</dbReference>
<feature type="region of interest" description="Disordered" evidence="1">
    <location>
        <begin position="182"/>
        <end position="214"/>
    </location>
</feature>
<proteinExistence type="predicted"/>
<dbReference type="Proteomes" id="UP000233551">
    <property type="component" value="Unassembled WGS sequence"/>
</dbReference>
<organism evidence="2 3">
    <name type="scientific">Punica granatum</name>
    <name type="common">Pomegranate</name>
    <dbReference type="NCBI Taxonomy" id="22663"/>
    <lineage>
        <taxon>Eukaryota</taxon>
        <taxon>Viridiplantae</taxon>
        <taxon>Streptophyta</taxon>
        <taxon>Embryophyta</taxon>
        <taxon>Tracheophyta</taxon>
        <taxon>Spermatophyta</taxon>
        <taxon>Magnoliopsida</taxon>
        <taxon>eudicotyledons</taxon>
        <taxon>Gunneridae</taxon>
        <taxon>Pentapetalae</taxon>
        <taxon>rosids</taxon>
        <taxon>malvids</taxon>
        <taxon>Myrtales</taxon>
        <taxon>Lythraceae</taxon>
        <taxon>Punica</taxon>
    </lineage>
</organism>
<accession>A0A2I0JCW0</accession>
<feature type="region of interest" description="Disordered" evidence="1">
    <location>
        <begin position="229"/>
        <end position="296"/>
    </location>
</feature>
<feature type="compositionally biased region" description="Polar residues" evidence="1">
    <location>
        <begin position="182"/>
        <end position="206"/>
    </location>
</feature>
<name>A0A2I0JCW0_PUNGR</name>
<feature type="region of interest" description="Disordered" evidence="1">
    <location>
        <begin position="98"/>
        <end position="138"/>
    </location>
</feature>
<reference evidence="2 3" key="1">
    <citation type="submission" date="2017-11" db="EMBL/GenBank/DDBJ databases">
        <title>De-novo sequencing of pomegranate (Punica granatum L.) genome.</title>
        <authorList>
            <person name="Akparov Z."/>
            <person name="Amiraslanov A."/>
            <person name="Hajiyeva S."/>
            <person name="Abbasov M."/>
            <person name="Kaur K."/>
            <person name="Hamwieh A."/>
            <person name="Solovyev V."/>
            <person name="Salamov A."/>
            <person name="Braich B."/>
            <person name="Kosarev P."/>
            <person name="Mahmoud A."/>
            <person name="Hajiyev E."/>
            <person name="Babayeva S."/>
            <person name="Izzatullayeva V."/>
            <person name="Mammadov A."/>
            <person name="Mammadov A."/>
            <person name="Sharifova S."/>
            <person name="Ojaghi J."/>
            <person name="Eynullazada K."/>
            <person name="Bayramov B."/>
            <person name="Abdulazimova A."/>
            <person name="Shahmuradov I."/>
        </authorList>
    </citation>
    <scope>NUCLEOTIDE SEQUENCE [LARGE SCALE GENOMIC DNA]</scope>
    <source>
        <strain evidence="3">cv. AG2017</strain>
        <tissue evidence="2">Leaf</tissue>
    </source>
</reference>
<keyword evidence="3" id="KW-1185">Reference proteome</keyword>
<comment type="caution">
    <text evidence="2">The sequence shown here is derived from an EMBL/GenBank/DDBJ whole genome shotgun (WGS) entry which is preliminary data.</text>
</comment>
<gene>
    <name evidence="2" type="ORF">CRG98_025880</name>
</gene>
<evidence type="ECO:0000313" key="2">
    <source>
        <dbReference type="EMBL" id="PKI53750.1"/>
    </source>
</evidence>
<evidence type="ECO:0000313" key="3">
    <source>
        <dbReference type="Proteomes" id="UP000233551"/>
    </source>
</evidence>
<dbReference type="AlphaFoldDB" id="A0A2I0JCW0"/>
<evidence type="ECO:0000256" key="1">
    <source>
        <dbReference type="SAM" id="MobiDB-lite"/>
    </source>
</evidence>